<organism evidence="1">
    <name type="scientific">Planktothricoides raciborskii GIHE-MW2</name>
    <dbReference type="NCBI Taxonomy" id="2792601"/>
    <lineage>
        <taxon>Bacteria</taxon>
        <taxon>Bacillati</taxon>
        <taxon>Cyanobacteriota</taxon>
        <taxon>Cyanophyceae</taxon>
        <taxon>Oscillatoriophycideae</taxon>
        <taxon>Oscillatoriales</taxon>
        <taxon>Oscillatoriaceae</taxon>
        <taxon>Planktothricoides</taxon>
    </lineage>
</organism>
<reference evidence="1" key="1">
    <citation type="submission" date="2024-07" db="EMBL/GenBank/DDBJ databases">
        <authorList>
            <person name="Kim Y.J."/>
            <person name="Jeong J.Y."/>
        </authorList>
    </citation>
    <scope>NUCLEOTIDE SEQUENCE</scope>
    <source>
        <strain evidence="1">GIHE-MW2</strain>
    </source>
</reference>
<dbReference type="AlphaFoldDB" id="A0AAU8J8S1"/>
<protein>
    <submittedName>
        <fullName evidence="1">Uncharacterized protein</fullName>
    </submittedName>
</protein>
<gene>
    <name evidence="1" type="ORF">ABWT76_004215</name>
</gene>
<dbReference type="EMBL" id="CP159837">
    <property type="protein sequence ID" value="XCM35526.1"/>
    <property type="molecule type" value="Genomic_DNA"/>
</dbReference>
<proteinExistence type="predicted"/>
<sequence>MDICGKKADRLSGEKENFSGLSIGECPRRKISLLRKELRSPTEGFYCRENCRENCRGKLPGKIAGKNCREKIGGIVAVRIQRIRVKIFRLSRGLGKIADESAEEICVIISLQIGSSRNDYGLPRIFWDFA</sequence>
<accession>A0AAU8J8S1</accession>
<name>A0AAU8J8S1_9CYAN</name>
<dbReference type="RefSeq" id="WP_156331796.1">
    <property type="nucleotide sequence ID" value="NZ_CP159837.1"/>
</dbReference>
<evidence type="ECO:0000313" key="1">
    <source>
        <dbReference type="EMBL" id="XCM35526.1"/>
    </source>
</evidence>